<feature type="compositionally biased region" description="Acidic residues" evidence="1">
    <location>
        <begin position="721"/>
        <end position="734"/>
    </location>
</feature>
<dbReference type="EMBL" id="NWUJ01000008">
    <property type="protein sequence ID" value="PFH33658.1"/>
    <property type="molecule type" value="Genomic_DNA"/>
</dbReference>
<evidence type="ECO:0000313" key="3">
    <source>
        <dbReference type="Proteomes" id="UP000224006"/>
    </source>
</evidence>
<dbReference type="OrthoDB" id="330714at2759"/>
<feature type="compositionally biased region" description="Basic and acidic residues" evidence="1">
    <location>
        <begin position="675"/>
        <end position="691"/>
    </location>
</feature>
<dbReference type="AlphaFoldDB" id="A0A2A9M587"/>
<gene>
    <name evidence="2" type="ORF">BESB_078740</name>
</gene>
<evidence type="ECO:0000256" key="1">
    <source>
        <dbReference type="SAM" id="MobiDB-lite"/>
    </source>
</evidence>
<organism evidence="2 3">
    <name type="scientific">Besnoitia besnoiti</name>
    <name type="common">Apicomplexan protozoan</name>
    <dbReference type="NCBI Taxonomy" id="94643"/>
    <lineage>
        <taxon>Eukaryota</taxon>
        <taxon>Sar</taxon>
        <taxon>Alveolata</taxon>
        <taxon>Apicomplexa</taxon>
        <taxon>Conoidasida</taxon>
        <taxon>Coccidia</taxon>
        <taxon>Eucoccidiorida</taxon>
        <taxon>Eimeriorina</taxon>
        <taxon>Sarcocystidae</taxon>
        <taxon>Besnoitia</taxon>
    </lineage>
</organism>
<dbReference type="Proteomes" id="UP000224006">
    <property type="component" value="Chromosome VII"/>
</dbReference>
<evidence type="ECO:0000313" key="2">
    <source>
        <dbReference type="EMBL" id="PFH33658.1"/>
    </source>
</evidence>
<dbReference type="VEuPathDB" id="ToxoDB:BESB_078740"/>
<feature type="region of interest" description="Disordered" evidence="1">
    <location>
        <begin position="595"/>
        <end position="638"/>
    </location>
</feature>
<feature type="compositionally biased region" description="Basic and acidic residues" evidence="1">
    <location>
        <begin position="595"/>
        <end position="609"/>
    </location>
</feature>
<reference evidence="2 3" key="1">
    <citation type="submission" date="2017-09" db="EMBL/GenBank/DDBJ databases">
        <title>Genome sequencing of Besnoitia besnoiti strain Bb-Ger1.</title>
        <authorList>
            <person name="Schares G."/>
            <person name="Venepally P."/>
            <person name="Lorenzi H.A."/>
        </authorList>
    </citation>
    <scope>NUCLEOTIDE SEQUENCE [LARGE SCALE GENOMIC DNA]</scope>
    <source>
        <strain evidence="2 3">Bb-Ger1</strain>
    </source>
</reference>
<sequence length="1057" mass="115878">MLRGAFVQDRLLHSFFDSRWSIKAVATTILLMSSVRVCYGGVLIPKELRDGIVLTNGALPRDVGPYLQVHSFEEPSPIPFGGNSGLQEETLVSMELAQTDSALPTSPEQVLSLGAPLPNRISAVPPALWQVEPPSGPIRHESLHAIQVPPRDGQSVFSDARNDPFASHQRANLLQPLLHRVAGVLGSVMSPGVPASGNITRGGIDQTISSFSGVVSSTGLSTEMEETPPSNRSPHAVVPSTHTLVSTIMSKLPPRFRPIMGPNQPAVQMQNETSVLNDLLLTATQLVPFPDYHDPAMEQPSAVPGQSRLHLVKAVAGVLSSGMPAKIIDQALAFVGGRNWIDKGHQESATDYSVAHVPTLGGIPAQVLASIRSNLLSRIYLFNGSAYAARTETPLDFSPLLQSSFQENQWPGQLLQSAIFSKPQHIHRLNIPYVSQETYSPLVPPSPEAPEVSLPPNIMSVHSPKNLQTERYINPLLMLVSHSGQEPVSVGSQGRPQMAREAAVASSYVMSDSHPVHLQRAPEPLMEGGNYSRGDKVQKLARSQTHDDALTVAVPRPERPPESADVTSPEPKISVVDERATGHRTSAVFRVTDQTHDEPGEGHSLKIDDVSGYQPFGKPLSGKPSDAVQDDDGFPDAASYMNHQAVTGEQLPDEDDLGDSKVLYRDGAAGNAQGGEHHEGGGDGKDLDTRSGDTSQEGAGNAELNSLQISDLRVRAMLGDGEEDDEEGWDDGTSDDGFPANPFDVGIHPPAEDLEGPHAGDERESDEDYLFPTITQLIFKFFPLPEWLTLRPDQVPAFDWKRVFKDYFPEADKLGRAINMADDVIYNEYCNRTVLEVEPSSGASFEFKGDIFFDEDLVDGYPVPDLGDAGELPIVPVEIEDEFDRCVSFYKNRTRDYIEEYKQKCDDVWDDPNSPDGNRLRPLTIDDVTTCFLKKYDVGRRWFNELFFQPWFHLVNQTSYLAQAVDTAMSEFAYSGWLFPAAYAAANFGLWRACIERKNCFEGEDCVPALPAIYGFVLNFCQRTADSMTRDPITGVPLEESFANVRVDRLPLVSKPF</sequence>
<accession>A0A2A9M587</accession>
<proteinExistence type="predicted"/>
<comment type="caution">
    <text evidence="2">The sequence shown here is derived from an EMBL/GenBank/DDBJ whole genome shotgun (WGS) entry which is preliminary data.</text>
</comment>
<feature type="region of interest" description="Disordered" evidence="1">
    <location>
        <begin position="721"/>
        <end position="765"/>
    </location>
</feature>
<feature type="compositionally biased region" description="Polar residues" evidence="1">
    <location>
        <begin position="692"/>
        <end position="706"/>
    </location>
</feature>
<feature type="region of interest" description="Disordered" evidence="1">
    <location>
        <begin position="667"/>
        <end position="706"/>
    </location>
</feature>
<protein>
    <submittedName>
        <fullName evidence="2">Uncharacterized protein</fullName>
    </submittedName>
</protein>
<dbReference type="KEGG" id="bbes:BESB_078740"/>
<dbReference type="RefSeq" id="XP_029217667.1">
    <property type="nucleotide sequence ID" value="XM_029366236.1"/>
</dbReference>
<dbReference type="GeneID" id="40312801"/>
<name>A0A2A9M587_BESBE</name>
<keyword evidence="3" id="KW-1185">Reference proteome</keyword>